<dbReference type="Pfam" id="PF01256">
    <property type="entry name" value="Carb_kinase"/>
    <property type="match status" value="1"/>
</dbReference>
<evidence type="ECO:0000256" key="18">
    <source>
        <dbReference type="HAMAP-Rule" id="MF_01966"/>
    </source>
</evidence>
<keyword evidence="23" id="KW-1185">Reference proteome</keyword>
<feature type="binding site" evidence="18">
    <location>
        <position position="68"/>
    </location>
    <ligand>
        <name>K(+)</name>
        <dbReference type="ChEBI" id="CHEBI:29103"/>
    </ligand>
</feature>
<dbReference type="PROSITE" id="PS51383">
    <property type="entry name" value="YJEF_C_3"/>
    <property type="match status" value="1"/>
</dbReference>
<dbReference type="GO" id="GO:0046872">
    <property type="term" value="F:metal ion binding"/>
    <property type="evidence" value="ECO:0007669"/>
    <property type="project" value="UniProtKB-UniRule"/>
</dbReference>
<dbReference type="PROSITE" id="PS01050">
    <property type="entry name" value="YJEF_C_2"/>
    <property type="match status" value="1"/>
</dbReference>
<keyword evidence="10 17" id="KW-0520">NAD</keyword>
<dbReference type="CDD" id="cd01171">
    <property type="entry name" value="YXKO-related"/>
    <property type="match status" value="1"/>
</dbReference>
<dbReference type="SUPFAM" id="SSF64153">
    <property type="entry name" value="YjeF N-terminal domain-like"/>
    <property type="match status" value="1"/>
</dbReference>
<comment type="cofactor">
    <cofactor evidence="17">
        <name>Mg(2+)</name>
        <dbReference type="ChEBI" id="CHEBI:18420"/>
    </cofactor>
</comment>
<evidence type="ECO:0000256" key="19">
    <source>
        <dbReference type="PIRNR" id="PIRNR017184"/>
    </source>
</evidence>
<comment type="catalytic activity">
    <reaction evidence="2 18 19">
        <text>(6R)-NADPHX = (6S)-NADPHX</text>
        <dbReference type="Rhea" id="RHEA:32227"/>
        <dbReference type="ChEBI" id="CHEBI:64076"/>
        <dbReference type="ChEBI" id="CHEBI:64077"/>
        <dbReference type="EC" id="5.1.99.6"/>
    </reaction>
</comment>
<dbReference type="InterPro" id="IPR036652">
    <property type="entry name" value="YjeF_N_dom_sf"/>
</dbReference>
<comment type="cofactor">
    <cofactor evidence="18 19">
        <name>K(+)</name>
        <dbReference type="ChEBI" id="CHEBI:29103"/>
    </cofactor>
    <text evidence="18 19">Binds 1 potassium ion per subunit.</text>
</comment>
<feature type="binding site" evidence="18">
    <location>
        <position position="167"/>
    </location>
    <ligand>
        <name>(6S)-NADPHX</name>
        <dbReference type="ChEBI" id="CHEBI:64076"/>
    </ligand>
</feature>
<feature type="domain" description="YjeF N-terminal" evidence="21">
    <location>
        <begin position="9"/>
        <end position="224"/>
    </location>
</feature>
<comment type="catalytic activity">
    <reaction evidence="1 18 19">
        <text>(6R)-NADHX = (6S)-NADHX</text>
        <dbReference type="Rhea" id="RHEA:32215"/>
        <dbReference type="ChEBI" id="CHEBI:64074"/>
        <dbReference type="ChEBI" id="CHEBI:64075"/>
        <dbReference type="EC" id="5.1.99.6"/>
    </reaction>
</comment>
<keyword evidence="6 17" id="KW-0547">Nucleotide-binding</keyword>
<accession>A0A916VH64</accession>
<keyword evidence="11 18" id="KW-0413">Isomerase</keyword>
<dbReference type="GO" id="GO:0046496">
    <property type="term" value="P:nicotinamide nucleotide metabolic process"/>
    <property type="evidence" value="ECO:0007669"/>
    <property type="project" value="UniProtKB-UniRule"/>
</dbReference>
<evidence type="ECO:0000256" key="6">
    <source>
        <dbReference type="ARBA" id="ARBA00022741"/>
    </source>
</evidence>
<evidence type="ECO:0000256" key="13">
    <source>
        <dbReference type="ARBA" id="ARBA00023268"/>
    </source>
</evidence>
<feature type="domain" description="YjeF C-terminal" evidence="20">
    <location>
        <begin position="239"/>
        <end position="519"/>
    </location>
</feature>
<feature type="binding site" evidence="17">
    <location>
        <position position="274"/>
    </location>
    <ligand>
        <name>(6S)-NADPHX</name>
        <dbReference type="ChEBI" id="CHEBI:64076"/>
    </ligand>
</feature>
<evidence type="ECO:0000256" key="3">
    <source>
        <dbReference type="ARBA" id="ARBA00006001"/>
    </source>
</evidence>
<dbReference type="SUPFAM" id="SSF53613">
    <property type="entry name" value="Ribokinase-like"/>
    <property type="match status" value="1"/>
</dbReference>
<organism evidence="22 23">
    <name type="scientific">Insulibacter thermoxylanivorax</name>
    <dbReference type="NCBI Taxonomy" id="2749268"/>
    <lineage>
        <taxon>Bacteria</taxon>
        <taxon>Bacillati</taxon>
        <taxon>Bacillota</taxon>
        <taxon>Bacilli</taxon>
        <taxon>Bacillales</taxon>
        <taxon>Paenibacillaceae</taxon>
        <taxon>Insulibacter</taxon>
    </lineage>
</organism>
<keyword evidence="5 18" id="KW-0479">Metal-binding</keyword>
<dbReference type="PANTHER" id="PTHR12592">
    <property type="entry name" value="ATP-DEPENDENT (S)-NAD(P)H-HYDRATE DEHYDRATASE FAMILY MEMBER"/>
    <property type="match status" value="1"/>
</dbReference>
<dbReference type="InterPro" id="IPR000631">
    <property type="entry name" value="CARKD"/>
</dbReference>
<comment type="function">
    <text evidence="17">Catalyzes the dehydration of the S-form of NAD(P)HX at the expense of ADP, which is converted to AMP. Together with NAD(P)HX epimerase, which catalyzes the epimerization of the S- and R-forms, the enzyme allows the repair of both epimers of NAD(P)HX, a damaged form of NAD(P)H that is a result of enzymatic or heat-dependent hydration.</text>
</comment>
<evidence type="ECO:0000256" key="16">
    <source>
        <dbReference type="ARBA" id="ARBA00049209"/>
    </source>
</evidence>
<feature type="binding site" evidence="17">
    <location>
        <position position="399"/>
    </location>
    <ligand>
        <name>(6S)-NADPHX</name>
        <dbReference type="ChEBI" id="CHEBI:64076"/>
    </ligand>
</feature>
<evidence type="ECO:0000313" key="23">
    <source>
        <dbReference type="Proteomes" id="UP000654993"/>
    </source>
</evidence>
<dbReference type="GO" id="GO:0052855">
    <property type="term" value="F:ADP-dependent NAD(P)H-hydrate dehydratase activity"/>
    <property type="evidence" value="ECO:0007669"/>
    <property type="project" value="UniProtKB-UniRule"/>
</dbReference>
<dbReference type="GO" id="GO:0052856">
    <property type="term" value="F:NAD(P)HX epimerase activity"/>
    <property type="evidence" value="ECO:0007669"/>
    <property type="project" value="UniProtKB-UniRule"/>
</dbReference>
<comment type="function">
    <text evidence="14 19">Bifunctional enzyme that catalyzes the epimerization of the S- and R-forms of NAD(P)HX and the dehydration of the S-form of NAD(P)HX at the expense of ADP, which is converted to AMP. This allows the repair of both epimers of NAD(P)HX, a damaged form of NAD(P)H that is a result of enzymatic or heat-dependent hydration.</text>
</comment>
<feature type="binding site" evidence="18">
    <location>
        <begin position="138"/>
        <end position="144"/>
    </location>
    <ligand>
        <name>(6S)-NADPHX</name>
        <dbReference type="ChEBI" id="CHEBI:64076"/>
    </ligand>
</feature>
<name>A0A916VH64_9BACL</name>
<comment type="caution">
    <text evidence="22">The sequence shown here is derived from an EMBL/GenBank/DDBJ whole genome shotgun (WGS) entry which is preliminary data.</text>
</comment>
<comment type="subunit">
    <text evidence="17">Homotetramer.</text>
</comment>
<dbReference type="Gene3D" id="3.40.50.10260">
    <property type="entry name" value="YjeF N-terminal domain"/>
    <property type="match status" value="1"/>
</dbReference>
<dbReference type="InterPro" id="IPR030677">
    <property type="entry name" value="Nnr"/>
</dbReference>
<sequence length="519" mass="54872">MILVTSAEMRAIDRYAIDEIGIPALVLMENAGRAVAEEVIRLESRRQRGRKDETRAPRWLVLVGKGNNGGDGIVAARHLMESGYAVHLLYATPPDDWQGEVAVQRDLAARIGIRSSVYEPGMRIHWEEWDGIIDALLGTGASGPPREPYASLIREACASGLPIVAVDLPSGLNADTGETADPCIRATVTAALGLMKRGLILYPGAEMAGEVVVRPIGIPEAAVKQQQVRTFILNEALLAQRFGAATPPIREADTHKGTYGHVLIAAGSKTMSGAGWLCSKAALRSGAGLVTWAVPELLSLPLAGTLPEVMISGLPDGGSGQWSSIGPQALVEMTARKQAMVIGPGMGRWAGDTAWLRTLWESIELPLVLDADALNMMADSDEPLASWPKRRHPTILTPHPGEMARLCRISTEEVQRGRIELARRFAEQHEVILVLKGARTVVAAPDGSVYVNTAGNPGMATGGSGDVLAGMIGGLLAQGWDGTAAAAAGVYWHASAGDRAAAMRDSEASLTAGDIIEAL</sequence>
<evidence type="ECO:0000313" key="22">
    <source>
        <dbReference type="EMBL" id="GFR38105.1"/>
    </source>
</evidence>
<evidence type="ECO:0000256" key="2">
    <source>
        <dbReference type="ARBA" id="ARBA00000909"/>
    </source>
</evidence>
<dbReference type="GO" id="GO:0005524">
    <property type="term" value="F:ATP binding"/>
    <property type="evidence" value="ECO:0007669"/>
    <property type="project" value="UniProtKB-UniRule"/>
</dbReference>
<dbReference type="NCBIfam" id="TIGR00197">
    <property type="entry name" value="yjeF_nterm"/>
    <property type="match status" value="1"/>
</dbReference>
<comment type="similarity">
    <text evidence="4 19">In the C-terminal section; belongs to the NnrD/CARKD family.</text>
</comment>
<evidence type="ECO:0000256" key="1">
    <source>
        <dbReference type="ARBA" id="ARBA00000013"/>
    </source>
</evidence>
<protein>
    <recommendedName>
        <fullName evidence="19">Bifunctional NAD(P)H-hydrate repair enzyme</fullName>
    </recommendedName>
    <alternativeName>
        <fullName evidence="19">Nicotinamide nucleotide repair protein</fullName>
    </alternativeName>
    <domain>
        <recommendedName>
            <fullName evidence="19">ADP-dependent (S)-NAD(P)H-hydrate dehydratase</fullName>
            <ecNumber evidence="19">4.2.1.136</ecNumber>
        </recommendedName>
        <alternativeName>
            <fullName evidence="19">ADP-dependent NAD(P)HX dehydratase</fullName>
        </alternativeName>
    </domain>
    <domain>
        <recommendedName>
            <fullName evidence="19">NAD(P)H-hydrate epimerase</fullName>
            <ecNumber evidence="19">5.1.99.6</ecNumber>
        </recommendedName>
    </domain>
</protein>
<feature type="binding site" evidence="18">
    <location>
        <position position="149"/>
    </location>
    <ligand>
        <name>(6S)-NADPHX</name>
        <dbReference type="ChEBI" id="CHEBI:64076"/>
    </ligand>
</feature>
<keyword evidence="12 17" id="KW-0456">Lyase</keyword>
<dbReference type="HAMAP" id="MF_01966">
    <property type="entry name" value="NADHX_epimerase"/>
    <property type="match status" value="1"/>
</dbReference>
<dbReference type="Pfam" id="PF03853">
    <property type="entry name" value="YjeF_N"/>
    <property type="match status" value="1"/>
</dbReference>
<dbReference type="InterPro" id="IPR029056">
    <property type="entry name" value="Ribokinase-like"/>
</dbReference>
<evidence type="ECO:0000256" key="9">
    <source>
        <dbReference type="ARBA" id="ARBA00022958"/>
    </source>
</evidence>
<keyword evidence="9 18" id="KW-0630">Potassium</keyword>
<feature type="binding site" evidence="17">
    <location>
        <begin position="436"/>
        <end position="440"/>
    </location>
    <ligand>
        <name>AMP</name>
        <dbReference type="ChEBI" id="CHEBI:456215"/>
    </ligand>
</feature>
<evidence type="ECO:0000256" key="17">
    <source>
        <dbReference type="HAMAP-Rule" id="MF_01965"/>
    </source>
</evidence>
<feature type="binding site" evidence="17">
    <location>
        <position position="466"/>
    </location>
    <ligand>
        <name>(6S)-NADPHX</name>
        <dbReference type="ChEBI" id="CHEBI:64076"/>
    </ligand>
</feature>
<dbReference type="PANTHER" id="PTHR12592:SF0">
    <property type="entry name" value="ATP-DEPENDENT (S)-NAD(P)H-HYDRATE DEHYDRATASE"/>
    <property type="match status" value="1"/>
</dbReference>
<dbReference type="PROSITE" id="PS51385">
    <property type="entry name" value="YJEF_N"/>
    <property type="match status" value="1"/>
</dbReference>
<evidence type="ECO:0000256" key="11">
    <source>
        <dbReference type="ARBA" id="ARBA00023235"/>
    </source>
</evidence>
<comment type="similarity">
    <text evidence="17">Belongs to the NnrD/CARKD family.</text>
</comment>
<feature type="binding site" evidence="18">
    <location>
        <position position="134"/>
    </location>
    <ligand>
        <name>K(+)</name>
        <dbReference type="ChEBI" id="CHEBI:29103"/>
    </ligand>
</feature>
<evidence type="ECO:0000256" key="4">
    <source>
        <dbReference type="ARBA" id="ARBA00009524"/>
    </source>
</evidence>
<evidence type="ECO:0000259" key="21">
    <source>
        <dbReference type="PROSITE" id="PS51385"/>
    </source>
</evidence>
<dbReference type="EC" id="5.1.99.6" evidence="19"/>
<feature type="binding site" evidence="18">
    <location>
        <position position="170"/>
    </location>
    <ligand>
        <name>K(+)</name>
        <dbReference type="ChEBI" id="CHEBI:29103"/>
    </ligand>
</feature>
<dbReference type="PIRSF" id="PIRSF017184">
    <property type="entry name" value="Nnr"/>
    <property type="match status" value="1"/>
</dbReference>
<evidence type="ECO:0000256" key="7">
    <source>
        <dbReference type="ARBA" id="ARBA00022840"/>
    </source>
</evidence>
<comment type="function">
    <text evidence="18">Catalyzes the epimerization of the S- and R-forms of NAD(P)HX, a damaged form of NAD(P)H that is a result of enzymatic or heat-dependent hydration. This is a prerequisite for the S-specific NAD(P)H-hydrate dehydratase to allow the repair of both epimers of NAD(P)HX.</text>
</comment>
<comment type="similarity">
    <text evidence="3 19">In the N-terminal section; belongs to the NnrE/AIBP family.</text>
</comment>
<dbReference type="NCBIfam" id="TIGR00196">
    <property type="entry name" value="yjeF_cterm"/>
    <property type="match status" value="1"/>
</dbReference>
<evidence type="ECO:0000256" key="12">
    <source>
        <dbReference type="ARBA" id="ARBA00023239"/>
    </source>
</evidence>
<reference evidence="22" key="2">
    <citation type="journal article" date="2021" name="Data Brief">
        <title>Draft genome sequence data of the facultative, thermophilic, xylanolytic bacterium Paenibacillus sp. strain DA-C8.</title>
        <authorList>
            <person name="Chhe C."/>
            <person name="Uke A."/>
            <person name="Baramee S."/>
            <person name="Ungkulpasvich U."/>
            <person name="Tachaapaikoon C."/>
            <person name="Pason P."/>
            <person name="Waeonukul R."/>
            <person name="Ratanakhanokchai K."/>
            <person name="Kosugi A."/>
        </authorList>
    </citation>
    <scope>NUCLEOTIDE SEQUENCE</scope>
    <source>
        <strain evidence="22">DA-C8</strain>
    </source>
</reference>
<dbReference type="EMBL" id="BMAQ01000011">
    <property type="protein sequence ID" value="GFR38105.1"/>
    <property type="molecule type" value="Genomic_DNA"/>
</dbReference>
<evidence type="ECO:0000259" key="20">
    <source>
        <dbReference type="PROSITE" id="PS51383"/>
    </source>
</evidence>
<dbReference type="Gene3D" id="3.40.1190.20">
    <property type="match status" value="1"/>
</dbReference>
<evidence type="ECO:0000256" key="14">
    <source>
        <dbReference type="ARBA" id="ARBA00025153"/>
    </source>
</evidence>
<keyword evidence="13" id="KW-0511">Multifunctional enzyme</keyword>
<feature type="binding site" evidence="17">
    <location>
        <position position="345"/>
    </location>
    <ligand>
        <name>(6S)-NADPHX</name>
        <dbReference type="ChEBI" id="CHEBI:64076"/>
    </ligand>
</feature>
<dbReference type="GO" id="GO:0110051">
    <property type="term" value="P:metabolite repair"/>
    <property type="evidence" value="ECO:0007669"/>
    <property type="project" value="TreeGrafter"/>
</dbReference>
<evidence type="ECO:0000256" key="8">
    <source>
        <dbReference type="ARBA" id="ARBA00022857"/>
    </source>
</evidence>
<dbReference type="Proteomes" id="UP000654993">
    <property type="component" value="Unassembled WGS sequence"/>
</dbReference>
<feature type="binding site" evidence="18">
    <location>
        <begin position="67"/>
        <end position="71"/>
    </location>
    <ligand>
        <name>(6S)-NADPHX</name>
        <dbReference type="ChEBI" id="CHEBI:64076"/>
    </ligand>
</feature>
<evidence type="ECO:0000256" key="15">
    <source>
        <dbReference type="ARBA" id="ARBA00048238"/>
    </source>
</evidence>
<comment type="similarity">
    <text evidence="18">Belongs to the NnrE/AIBP family.</text>
</comment>
<dbReference type="InterPro" id="IPR017953">
    <property type="entry name" value="Carbohydrate_kinase_pred_CS"/>
</dbReference>
<reference evidence="22" key="1">
    <citation type="submission" date="2020-08" db="EMBL/GenBank/DDBJ databases">
        <authorList>
            <person name="Uke A."/>
            <person name="Chhe C."/>
            <person name="Baramee S."/>
            <person name="Kosugi A."/>
        </authorList>
    </citation>
    <scope>NUCLEOTIDE SEQUENCE</scope>
    <source>
        <strain evidence="22">DA-C8</strain>
    </source>
</reference>
<keyword evidence="7 17" id="KW-0067">ATP-binding</keyword>
<feature type="binding site" evidence="17">
    <location>
        <position position="465"/>
    </location>
    <ligand>
        <name>AMP</name>
        <dbReference type="ChEBI" id="CHEBI:456215"/>
    </ligand>
</feature>
<dbReference type="RefSeq" id="WP_200966372.1">
    <property type="nucleotide sequence ID" value="NZ_BMAQ01000011.1"/>
</dbReference>
<comment type="catalytic activity">
    <reaction evidence="15 17 19">
        <text>(6S)-NADHX + ADP = AMP + phosphate + NADH + H(+)</text>
        <dbReference type="Rhea" id="RHEA:32223"/>
        <dbReference type="ChEBI" id="CHEBI:15378"/>
        <dbReference type="ChEBI" id="CHEBI:43474"/>
        <dbReference type="ChEBI" id="CHEBI:57945"/>
        <dbReference type="ChEBI" id="CHEBI:64074"/>
        <dbReference type="ChEBI" id="CHEBI:456215"/>
        <dbReference type="ChEBI" id="CHEBI:456216"/>
        <dbReference type="EC" id="4.2.1.136"/>
    </reaction>
</comment>
<dbReference type="AlphaFoldDB" id="A0A916VH64"/>
<keyword evidence="8 17" id="KW-0521">NADP</keyword>
<dbReference type="EC" id="4.2.1.136" evidence="19"/>
<dbReference type="HAMAP" id="MF_01965">
    <property type="entry name" value="NADHX_dehydratase"/>
    <property type="match status" value="1"/>
</dbReference>
<evidence type="ECO:0000256" key="5">
    <source>
        <dbReference type="ARBA" id="ARBA00022723"/>
    </source>
</evidence>
<evidence type="ECO:0000256" key="10">
    <source>
        <dbReference type="ARBA" id="ARBA00023027"/>
    </source>
</evidence>
<gene>
    <name evidence="22" type="primary">nnr</name>
    <name evidence="17" type="synonym">nnrD</name>
    <name evidence="18" type="synonym">nnrE</name>
    <name evidence="22" type="ORF">PRECH8_14010</name>
</gene>
<dbReference type="InterPro" id="IPR004443">
    <property type="entry name" value="YjeF_N_dom"/>
</dbReference>
<proteinExistence type="inferred from homology"/>
<comment type="catalytic activity">
    <reaction evidence="16 17 19">
        <text>(6S)-NADPHX + ADP = AMP + phosphate + NADPH + H(+)</text>
        <dbReference type="Rhea" id="RHEA:32235"/>
        <dbReference type="ChEBI" id="CHEBI:15378"/>
        <dbReference type="ChEBI" id="CHEBI:43474"/>
        <dbReference type="ChEBI" id="CHEBI:57783"/>
        <dbReference type="ChEBI" id="CHEBI:64076"/>
        <dbReference type="ChEBI" id="CHEBI:456215"/>
        <dbReference type="ChEBI" id="CHEBI:456216"/>
        <dbReference type="EC" id="4.2.1.136"/>
    </reaction>
</comment>